<evidence type="ECO:0000313" key="2">
    <source>
        <dbReference type="Proteomes" id="UP000658720"/>
    </source>
</evidence>
<reference evidence="1 2" key="1">
    <citation type="submission" date="2020-10" db="EMBL/GenBank/DDBJ databases">
        <authorList>
            <person name="Castelo-Branco R."/>
            <person name="Eusebio N."/>
            <person name="Adriana R."/>
            <person name="Vieira A."/>
            <person name="Brugerolle De Fraissinette N."/>
            <person name="Rezende De Castro R."/>
            <person name="Schneider M.P."/>
            <person name="Vasconcelos V."/>
            <person name="Leao P.N."/>
        </authorList>
    </citation>
    <scope>NUCLEOTIDE SEQUENCE [LARGE SCALE GENOMIC DNA]</scope>
    <source>
        <strain evidence="1 2">LEGE 00031</strain>
    </source>
</reference>
<proteinExistence type="predicted"/>
<name>A0ABR9VVQ2_9SYNC</name>
<dbReference type="Proteomes" id="UP000658720">
    <property type="component" value="Unassembled WGS sequence"/>
</dbReference>
<protein>
    <recommendedName>
        <fullName evidence="3">DUF2281 domain-containing protein</fullName>
    </recommendedName>
</protein>
<accession>A0ABR9VVQ2</accession>
<dbReference type="RefSeq" id="WP_194020806.1">
    <property type="nucleotide sequence ID" value="NZ_JADEVV010000063.1"/>
</dbReference>
<evidence type="ECO:0008006" key="3">
    <source>
        <dbReference type="Google" id="ProtNLM"/>
    </source>
</evidence>
<dbReference type="EMBL" id="JADEVV010000063">
    <property type="protein sequence ID" value="MBE9255434.1"/>
    <property type="molecule type" value="Genomic_DNA"/>
</dbReference>
<comment type="caution">
    <text evidence="1">The sequence shown here is derived from an EMBL/GenBank/DDBJ whole genome shotgun (WGS) entry which is preliminary data.</text>
</comment>
<organism evidence="1 2">
    <name type="scientific">Synechocystis salina LEGE 00031</name>
    <dbReference type="NCBI Taxonomy" id="1828736"/>
    <lineage>
        <taxon>Bacteria</taxon>
        <taxon>Bacillati</taxon>
        <taxon>Cyanobacteriota</taxon>
        <taxon>Cyanophyceae</taxon>
        <taxon>Synechococcales</taxon>
        <taxon>Merismopediaceae</taxon>
        <taxon>Synechocystis</taxon>
    </lineage>
</organism>
<evidence type="ECO:0000313" key="1">
    <source>
        <dbReference type="EMBL" id="MBE9255434.1"/>
    </source>
</evidence>
<keyword evidence="2" id="KW-1185">Reference proteome</keyword>
<gene>
    <name evidence="1" type="ORF">IQ217_16640</name>
</gene>
<sequence>MTTTQAQIVEMLEQLPDSALDEVKSFLATLQNRYPAEHAPKLSEGMAYIEQVRGKMQCDMTTDEIMALTRGEDD</sequence>